<feature type="signal peptide" evidence="1">
    <location>
        <begin position="1"/>
        <end position="21"/>
    </location>
</feature>
<comment type="caution">
    <text evidence="2">The sequence shown here is derived from an EMBL/GenBank/DDBJ whole genome shotgun (WGS) entry which is preliminary data.</text>
</comment>
<dbReference type="EMBL" id="NBIV01000016">
    <property type="protein sequence ID" value="PXF48123.1"/>
    <property type="molecule type" value="Genomic_DNA"/>
</dbReference>
<gene>
    <name evidence="2" type="ORF">BWQ96_02075</name>
</gene>
<name>A0A2V3J1D3_9FLOR</name>
<sequence>MRRIFLSFLGLAFCLFPIAASVERNISVSSRLAVGDLSTDQVTQCYLTTEPCNSCQRECLTQNARNFFGGAASTSQAGSYPTVIADLHRCRIYNRKLRRGLPHWCVNDGTKYFATSGFVPSESTCTREPIACAKWLGKEADKNLRDRIWNQQTEFYVMAKKMEELATAKEDLIIETKETNKSKEKADEILKAWEGRWYDEATIHLENPEGNGTRFADPVFFNYTSVKKEVRQMDMEISNNDLYHANKRNKEIRKETMETIPIYLGSISGLQNHIKSRKARTDRYLQDIKEIANRTAHLQIEATNIIYETTHSKDLDGEITLLDHELLDLYADLKAERAKLYQANLNSTISKLRLVGMMRRLVKEISIQQSECPSNEQFGI</sequence>
<evidence type="ECO:0000313" key="3">
    <source>
        <dbReference type="Proteomes" id="UP000247409"/>
    </source>
</evidence>
<evidence type="ECO:0000313" key="2">
    <source>
        <dbReference type="EMBL" id="PXF48123.1"/>
    </source>
</evidence>
<keyword evidence="1" id="KW-0732">Signal</keyword>
<dbReference type="Proteomes" id="UP000247409">
    <property type="component" value="Unassembled WGS sequence"/>
</dbReference>
<reference evidence="2 3" key="1">
    <citation type="journal article" date="2018" name="Mol. Biol. Evol.">
        <title>Analysis of the draft genome of the red seaweed Gracilariopsis chorda provides insights into genome size evolution in Rhodophyta.</title>
        <authorList>
            <person name="Lee J."/>
            <person name="Yang E.C."/>
            <person name="Graf L."/>
            <person name="Yang J.H."/>
            <person name="Qiu H."/>
            <person name="Zel Zion U."/>
            <person name="Chan C.X."/>
            <person name="Stephens T.G."/>
            <person name="Weber A.P.M."/>
            <person name="Boo G.H."/>
            <person name="Boo S.M."/>
            <person name="Kim K.M."/>
            <person name="Shin Y."/>
            <person name="Jung M."/>
            <person name="Lee S.J."/>
            <person name="Yim H.S."/>
            <person name="Lee J.H."/>
            <person name="Bhattacharya D."/>
            <person name="Yoon H.S."/>
        </authorList>
    </citation>
    <scope>NUCLEOTIDE SEQUENCE [LARGE SCALE GENOMIC DNA]</scope>
    <source>
        <strain evidence="2 3">SKKU-2015</strain>
        <tissue evidence="2">Whole body</tissue>
    </source>
</reference>
<evidence type="ECO:0000256" key="1">
    <source>
        <dbReference type="SAM" id="SignalP"/>
    </source>
</evidence>
<accession>A0A2V3J1D3</accession>
<protein>
    <submittedName>
        <fullName evidence="2">Uncharacterized protein</fullName>
    </submittedName>
</protein>
<keyword evidence="3" id="KW-1185">Reference proteome</keyword>
<organism evidence="2 3">
    <name type="scientific">Gracilariopsis chorda</name>
    <dbReference type="NCBI Taxonomy" id="448386"/>
    <lineage>
        <taxon>Eukaryota</taxon>
        <taxon>Rhodophyta</taxon>
        <taxon>Florideophyceae</taxon>
        <taxon>Rhodymeniophycidae</taxon>
        <taxon>Gracilariales</taxon>
        <taxon>Gracilariaceae</taxon>
        <taxon>Gracilariopsis</taxon>
    </lineage>
</organism>
<feature type="chain" id="PRO_5016005277" evidence="1">
    <location>
        <begin position="22"/>
        <end position="380"/>
    </location>
</feature>
<proteinExistence type="predicted"/>
<dbReference type="AlphaFoldDB" id="A0A2V3J1D3"/>